<evidence type="ECO:0000256" key="8">
    <source>
        <dbReference type="ARBA" id="ARBA00022723"/>
    </source>
</evidence>
<evidence type="ECO:0000256" key="13">
    <source>
        <dbReference type="ARBA" id="ARBA00023157"/>
    </source>
</evidence>
<evidence type="ECO:0000256" key="10">
    <source>
        <dbReference type="ARBA" id="ARBA00023002"/>
    </source>
</evidence>
<keyword evidence="9" id="KW-0671">Queuosine biosynthesis</keyword>
<dbReference type="Proteomes" id="UP000886069">
    <property type="component" value="Unassembled WGS sequence"/>
</dbReference>
<evidence type="ECO:0000256" key="12">
    <source>
        <dbReference type="ARBA" id="ARBA00023014"/>
    </source>
</evidence>
<evidence type="ECO:0000256" key="2">
    <source>
        <dbReference type="ARBA" id="ARBA00004691"/>
    </source>
</evidence>
<dbReference type="GO" id="GO:0046872">
    <property type="term" value="F:metal ion binding"/>
    <property type="evidence" value="ECO:0007669"/>
    <property type="project" value="UniProtKB-KW"/>
</dbReference>
<evidence type="ECO:0000256" key="9">
    <source>
        <dbReference type="ARBA" id="ARBA00022785"/>
    </source>
</evidence>
<gene>
    <name evidence="18" type="ORF">ENO08_04660</name>
</gene>
<dbReference type="GO" id="GO:0052693">
    <property type="term" value="F:epoxyqueuosine reductase activity"/>
    <property type="evidence" value="ECO:0007669"/>
    <property type="project" value="UniProtKB-EC"/>
</dbReference>
<evidence type="ECO:0000256" key="1">
    <source>
        <dbReference type="ARBA" id="ARBA00002268"/>
    </source>
</evidence>
<sequence length="127" mass="14536">MSFGTDNQSTPHDGSSPAGEERVFPHGDGEETAAGREAVLVHACCAACSSYVLPHLEERYDVTAYYYNPNIQPEEEYLMRLGETRRVCARFGVPLIEGSYDAEEWQRRIEPYRHLPERSERCWNCYG</sequence>
<dbReference type="InterPro" id="IPR003828">
    <property type="entry name" value="QueH"/>
</dbReference>
<feature type="compositionally biased region" description="Polar residues" evidence="17">
    <location>
        <begin position="1"/>
        <end position="13"/>
    </location>
</feature>
<dbReference type="PANTHER" id="PTHR36701">
    <property type="entry name" value="EPOXYQUEUOSINE REDUCTASE QUEH"/>
    <property type="match status" value="1"/>
</dbReference>
<evidence type="ECO:0000313" key="18">
    <source>
        <dbReference type="EMBL" id="HER43731.1"/>
    </source>
</evidence>
<protein>
    <recommendedName>
        <fullName evidence="5">Epoxyqueuosine reductase QueH</fullName>
        <ecNumber evidence="4">1.17.99.6</ecNumber>
    </recommendedName>
    <alternativeName>
        <fullName evidence="15">Queuosine biosynthesis protein QueH</fullName>
    </alternativeName>
</protein>
<dbReference type="GO" id="GO:0051539">
    <property type="term" value="F:4 iron, 4 sulfur cluster binding"/>
    <property type="evidence" value="ECO:0007669"/>
    <property type="project" value="UniProtKB-KW"/>
</dbReference>
<organism evidence="18">
    <name type="scientific">Eiseniibacteriota bacterium</name>
    <dbReference type="NCBI Taxonomy" id="2212470"/>
    <lineage>
        <taxon>Bacteria</taxon>
        <taxon>Candidatus Eiseniibacteriota</taxon>
    </lineage>
</organism>
<comment type="similarity">
    <text evidence="3">Belongs to the QueH family.</text>
</comment>
<keyword evidence="14" id="KW-0676">Redox-active center</keyword>
<keyword evidence="8" id="KW-0479">Metal-binding</keyword>
<dbReference type="Pfam" id="PF02677">
    <property type="entry name" value="QueH"/>
    <property type="match status" value="1"/>
</dbReference>
<feature type="non-terminal residue" evidence="18">
    <location>
        <position position="127"/>
    </location>
</feature>
<evidence type="ECO:0000256" key="11">
    <source>
        <dbReference type="ARBA" id="ARBA00023004"/>
    </source>
</evidence>
<dbReference type="EC" id="1.17.99.6" evidence="4"/>
<proteinExistence type="inferred from homology"/>
<evidence type="ECO:0000256" key="3">
    <source>
        <dbReference type="ARBA" id="ARBA00008207"/>
    </source>
</evidence>
<keyword evidence="11" id="KW-0408">Iron</keyword>
<keyword evidence="6" id="KW-0004">4Fe-4S</keyword>
<evidence type="ECO:0000256" key="7">
    <source>
        <dbReference type="ARBA" id="ARBA00022694"/>
    </source>
</evidence>
<feature type="region of interest" description="Disordered" evidence="17">
    <location>
        <begin position="1"/>
        <end position="31"/>
    </location>
</feature>
<evidence type="ECO:0000256" key="6">
    <source>
        <dbReference type="ARBA" id="ARBA00022485"/>
    </source>
</evidence>
<dbReference type="PANTHER" id="PTHR36701:SF1">
    <property type="entry name" value="EPOXYQUEUOSINE REDUCTASE QUEH"/>
    <property type="match status" value="1"/>
</dbReference>
<evidence type="ECO:0000256" key="5">
    <source>
        <dbReference type="ARBA" id="ARBA00016895"/>
    </source>
</evidence>
<evidence type="ECO:0000256" key="15">
    <source>
        <dbReference type="ARBA" id="ARBA00031446"/>
    </source>
</evidence>
<evidence type="ECO:0000256" key="14">
    <source>
        <dbReference type="ARBA" id="ARBA00023284"/>
    </source>
</evidence>
<comment type="caution">
    <text evidence="18">The sequence shown here is derived from an EMBL/GenBank/DDBJ whole genome shotgun (WGS) entry which is preliminary data.</text>
</comment>
<keyword evidence="13" id="KW-1015">Disulfide bond</keyword>
<dbReference type="AlphaFoldDB" id="A0A7V2AV23"/>
<dbReference type="GO" id="GO:0008616">
    <property type="term" value="P:tRNA queuosine(34) biosynthetic process"/>
    <property type="evidence" value="ECO:0007669"/>
    <property type="project" value="UniProtKB-UniPathway"/>
</dbReference>
<keyword evidence="12" id="KW-0411">Iron-sulfur</keyword>
<reference evidence="18" key="1">
    <citation type="journal article" date="2020" name="mSystems">
        <title>Genome- and Community-Level Interaction Insights into Carbon Utilization and Element Cycling Functions of Hydrothermarchaeota in Hydrothermal Sediment.</title>
        <authorList>
            <person name="Zhou Z."/>
            <person name="Liu Y."/>
            <person name="Xu W."/>
            <person name="Pan J."/>
            <person name="Luo Z.H."/>
            <person name="Li M."/>
        </authorList>
    </citation>
    <scope>NUCLEOTIDE SEQUENCE [LARGE SCALE GENOMIC DNA]</scope>
    <source>
        <strain evidence="18">SpSt-1233</strain>
    </source>
</reference>
<comment type="catalytic activity">
    <reaction evidence="16">
        <text>epoxyqueuosine(34) in tRNA + AH2 = queuosine(34) in tRNA + A + H2O</text>
        <dbReference type="Rhea" id="RHEA:32159"/>
        <dbReference type="Rhea" id="RHEA-COMP:18571"/>
        <dbReference type="Rhea" id="RHEA-COMP:18582"/>
        <dbReference type="ChEBI" id="CHEBI:13193"/>
        <dbReference type="ChEBI" id="CHEBI:15377"/>
        <dbReference type="ChEBI" id="CHEBI:17499"/>
        <dbReference type="ChEBI" id="CHEBI:194431"/>
        <dbReference type="ChEBI" id="CHEBI:194443"/>
        <dbReference type="EC" id="1.17.99.6"/>
    </reaction>
</comment>
<evidence type="ECO:0000256" key="16">
    <source>
        <dbReference type="ARBA" id="ARBA00047415"/>
    </source>
</evidence>
<dbReference type="EMBL" id="DSEC01000330">
    <property type="protein sequence ID" value="HER43731.1"/>
    <property type="molecule type" value="Genomic_DNA"/>
</dbReference>
<feature type="compositionally biased region" description="Basic and acidic residues" evidence="17">
    <location>
        <begin position="19"/>
        <end position="29"/>
    </location>
</feature>
<keyword evidence="7" id="KW-0819">tRNA processing</keyword>
<evidence type="ECO:0000256" key="4">
    <source>
        <dbReference type="ARBA" id="ARBA00012622"/>
    </source>
</evidence>
<name>A0A7V2AV23_UNCEI</name>
<comment type="function">
    <text evidence="1">Catalyzes the conversion of epoxyqueuosine (oQ) to queuosine (Q), which is a hypermodified base found in the wobble positions of tRNA(Asp), tRNA(Asn), tRNA(His) and tRNA(Tyr).</text>
</comment>
<keyword evidence="10" id="KW-0560">Oxidoreductase</keyword>
<dbReference type="UniPathway" id="UPA00392"/>
<accession>A0A7V2AV23</accession>
<evidence type="ECO:0000256" key="17">
    <source>
        <dbReference type="SAM" id="MobiDB-lite"/>
    </source>
</evidence>
<comment type="pathway">
    <text evidence="2">tRNA modification; tRNA-queuosine biosynthesis.</text>
</comment>